<evidence type="ECO:0000256" key="19">
    <source>
        <dbReference type="ARBA" id="ARBA00022837"/>
    </source>
</evidence>
<comment type="caution">
    <text evidence="44">The sequence shown here is derived from an EMBL/GenBank/DDBJ whole genome shotgun (WGS) entry which is preliminary data.</text>
</comment>
<evidence type="ECO:0000256" key="12">
    <source>
        <dbReference type="ARBA" id="ARBA00022525"/>
    </source>
</evidence>
<dbReference type="GO" id="GO:0050568">
    <property type="term" value="F:protein-glutamine glutaminase activity"/>
    <property type="evidence" value="ECO:0007669"/>
    <property type="project" value="UniProtKB-EC"/>
</dbReference>
<dbReference type="Gene3D" id="2.60.40.10">
    <property type="entry name" value="Immunoglobulins"/>
    <property type="match status" value="3"/>
</dbReference>
<dbReference type="GO" id="GO:0005829">
    <property type="term" value="C:cytosol"/>
    <property type="evidence" value="ECO:0007669"/>
    <property type="project" value="UniProtKB-SubCell"/>
</dbReference>
<evidence type="ECO:0000256" key="36">
    <source>
        <dbReference type="ARBA" id="ARBA00043104"/>
    </source>
</evidence>
<evidence type="ECO:0000256" key="7">
    <source>
        <dbReference type="ARBA" id="ARBA00004514"/>
    </source>
</evidence>
<dbReference type="GO" id="GO:0046872">
    <property type="term" value="F:metal ion binding"/>
    <property type="evidence" value="ECO:0007669"/>
    <property type="project" value="UniProtKB-KW"/>
</dbReference>
<evidence type="ECO:0000256" key="26">
    <source>
        <dbReference type="ARBA" id="ARBA00036377"/>
    </source>
</evidence>
<evidence type="ECO:0000313" key="44">
    <source>
        <dbReference type="EMBL" id="GCB68076.1"/>
    </source>
</evidence>
<feature type="active site" evidence="42">
    <location>
        <position position="365"/>
    </location>
</feature>
<dbReference type="InterPro" id="IPR036238">
    <property type="entry name" value="Transglutaminase_C_sf"/>
</dbReference>
<dbReference type="STRING" id="75743.A0A401P4Q5"/>
<evidence type="ECO:0000256" key="17">
    <source>
        <dbReference type="ARBA" id="ARBA00022741"/>
    </source>
</evidence>
<dbReference type="InterPro" id="IPR008958">
    <property type="entry name" value="Transglutaminase_C"/>
</dbReference>
<feature type="active site" evidence="42">
    <location>
        <position position="284"/>
    </location>
</feature>
<dbReference type="InterPro" id="IPR038765">
    <property type="entry name" value="Papain-like_cys_pep_sf"/>
</dbReference>
<dbReference type="PIRSF" id="PIRSF000459">
    <property type="entry name" value="TGM_EBP42"/>
    <property type="match status" value="1"/>
</dbReference>
<evidence type="ECO:0000256" key="40">
    <source>
        <dbReference type="ARBA" id="ARBA00048230"/>
    </source>
</evidence>
<keyword evidence="20" id="KW-0496">Mitochondrion</keyword>
<evidence type="ECO:0000256" key="8">
    <source>
        <dbReference type="ARBA" id="ARBA00005968"/>
    </source>
</evidence>
<comment type="subcellular location">
    <subcellularLocation>
        <location evidence="4">Cell membrane</location>
    </subcellularLocation>
    <subcellularLocation>
        <location evidence="5">Chromosome</location>
    </subcellularLocation>
    <subcellularLocation>
        <location evidence="7">Cytoplasm</location>
        <location evidence="7">Cytosol</location>
    </subcellularLocation>
    <subcellularLocation>
        <location evidence="3">Mitochondrion</location>
    </subcellularLocation>
    <subcellularLocation>
        <location evidence="2">Nucleus</location>
    </subcellularLocation>
    <subcellularLocation>
        <location evidence="6">Secreted</location>
        <location evidence="6">Extracellular space</location>
        <location evidence="6">Extracellular matrix</location>
    </subcellularLocation>
</comment>
<dbReference type="AlphaFoldDB" id="A0A401P4Q5"/>
<evidence type="ECO:0000256" key="34">
    <source>
        <dbReference type="ARBA" id="ARBA00042239"/>
    </source>
</evidence>
<evidence type="ECO:0000256" key="9">
    <source>
        <dbReference type="ARBA" id="ARBA00022454"/>
    </source>
</evidence>
<comment type="cofactor">
    <cofactor evidence="1">
        <name>Ca(2+)</name>
        <dbReference type="ChEBI" id="CHEBI:29108"/>
    </cofactor>
</comment>
<evidence type="ECO:0000256" key="14">
    <source>
        <dbReference type="ARBA" id="ARBA00022670"/>
    </source>
</evidence>
<evidence type="ECO:0000256" key="28">
    <source>
        <dbReference type="ARBA" id="ARBA00039019"/>
    </source>
</evidence>
<evidence type="ECO:0000256" key="10">
    <source>
        <dbReference type="ARBA" id="ARBA00022475"/>
    </source>
</evidence>
<evidence type="ECO:0000256" key="24">
    <source>
        <dbReference type="ARBA" id="ARBA00023315"/>
    </source>
</evidence>
<dbReference type="OrthoDB" id="437511at2759"/>
<keyword evidence="18" id="KW-0378">Hydrolase</keyword>
<dbReference type="FunFam" id="2.60.40.10:FF:000090">
    <property type="entry name" value="Protein-glutamine gamma-glutamyltransferase 2"/>
    <property type="match status" value="1"/>
</dbReference>
<evidence type="ECO:0000256" key="4">
    <source>
        <dbReference type="ARBA" id="ARBA00004236"/>
    </source>
</evidence>
<evidence type="ECO:0000256" key="25">
    <source>
        <dbReference type="ARBA" id="ARBA00024222"/>
    </source>
</evidence>
<dbReference type="GO" id="GO:0005739">
    <property type="term" value="C:mitochondrion"/>
    <property type="evidence" value="ECO:0007669"/>
    <property type="project" value="UniProtKB-SubCell"/>
</dbReference>
<reference evidence="44 45" key="1">
    <citation type="journal article" date="2018" name="Nat. Ecol. Evol.">
        <title>Shark genomes provide insights into elasmobranch evolution and the origin of vertebrates.</title>
        <authorList>
            <person name="Hara Y"/>
            <person name="Yamaguchi K"/>
            <person name="Onimaru K"/>
            <person name="Kadota M"/>
            <person name="Koyanagi M"/>
            <person name="Keeley SD"/>
            <person name="Tatsumi K"/>
            <person name="Tanaka K"/>
            <person name="Motone F"/>
            <person name="Kageyama Y"/>
            <person name="Nozu R"/>
            <person name="Adachi N"/>
            <person name="Nishimura O"/>
            <person name="Nakagawa R"/>
            <person name="Tanegashima C"/>
            <person name="Kiyatake I"/>
            <person name="Matsumoto R"/>
            <person name="Murakumo K"/>
            <person name="Nishida K"/>
            <person name="Terakita A"/>
            <person name="Kuratani S"/>
            <person name="Sato K"/>
            <person name="Hyodo S Kuraku.S."/>
        </authorList>
    </citation>
    <scope>NUCLEOTIDE SEQUENCE [LARGE SCALE GENOMIC DNA]</scope>
</reference>
<comment type="catalytic activity">
    <reaction evidence="38">
        <text>L-glutaminyl-[protein] + H2O = L-glutamyl-[protein] + NH4(+)</text>
        <dbReference type="Rhea" id="RHEA:16441"/>
        <dbReference type="Rhea" id="RHEA-COMP:10207"/>
        <dbReference type="Rhea" id="RHEA-COMP:10208"/>
        <dbReference type="ChEBI" id="CHEBI:15377"/>
        <dbReference type="ChEBI" id="CHEBI:28938"/>
        <dbReference type="ChEBI" id="CHEBI:29973"/>
        <dbReference type="ChEBI" id="CHEBI:30011"/>
        <dbReference type="EC" id="3.5.1.44"/>
    </reaction>
    <physiologicalReaction direction="left-to-right" evidence="38">
        <dbReference type="Rhea" id="RHEA:16442"/>
    </physiologicalReaction>
</comment>
<dbReference type="GO" id="GO:0005525">
    <property type="term" value="F:GTP binding"/>
    <property type="evidence" value="ECO:0007669"/>
    <property type="project" value="UniProtKB-KW"/>
</dbReference>
<evidence type="ECO:0000256" key="35">
    <source>
        <dbReference type="ARBA" id="ARBA00042912"/>
    </source>
</evidence>
<evidence type="ECO:0000256" key="38">
    <source>
        <dbReference type="ARBA" id="ARBA00047868"/>
    </source>
</evidence>
<evidence type="ECO:0000256" key="1">
    <source>
        <dbReference type="ARBA" id="ARBA00001913"/>
    </source>
</evidence>
<keyword evidence="12" id="KW-0964">Secreted</keyword>
<evidence type="ECO:0000256" key="13">
    <source>
        <dbReference type="ARBA" id="ARBA00022530"/>
    </source>
</evidence>
<dbReference type="InterPro" id="IPR023608">
    <property type="entry name" value="Transglutaminase_animal"/>
</dbReference>
<evidence type="ECO:0000256" key="22">
    <source>
        <dbReference type="ARBA" id="ARBA00023136"/>
    </source>
</evidence>
<dbReference type="SMART" id="SM00460">
    <property type="entry name" value="TGc"/>
    <property type="match status" value="1"/>
</dbReference>
<dbReference type="SUPFAM" id="SSF54001">
    <property type="entry name" value="Cysteine proteinases"/>
    <property type="match status" value="1"/>
</dbReference>
<keyword evidence="11" id="KW-0963">Cytoplasm</keyword>
<evidence type="ECO:0000256" key="27">
    <source>
        <dbReference type="ARBA" id="ARBA00036876"/>
    </source>
</evidence>
<evidence type="ECO:0000256" key="42">
    <source>
        <dbReference type="PIRSR" id="PIRSR000459-1"/>
    </source>
</evidence>
<evidence type="ECO:0000256" key="41">
    <source>
        <dbReference type="ARBA" id="ARBA00048365"/>
    </source>
</evidence>
<dbReference type="InterPro" id="IPR013808">
    <property type="entry name" value="Transglutaminase_AS"/>
</dbReference>
<dbReference type="EC" id="2.3.2.13" evidence="25"/>
<comment type="similarity">
    <text evidence="8">Belongs to the transglutaminase superfamily. Transglutaminase family.</text>
</comment>
<evidence type="ECO:0000256" key="20">
    <source>
        <dbReference type="ARBA" id="ARBA00023128"/>
    </source>
</evidence>
<keyword evidence="23" id="KW-0539">Nucleus</keyword>
<comment type="catalytic activity">
    <reaction evidence="26">
        <text>L-glutaminyl-[protein] + serotonin = 5-serotonyl-L-glutamyl-[protein] + NH4(+)</text>
        <dbReference type="Rhea" id="RHEA:66552"/>
        <dbReference type="Rhea" id="RHEA-COMP:10207"/>
        <dbReference type="Rhea" id="RHEA-COMP:17052"/>
        <dbReference type="ChEBI" id="CHEBI:28938"/>
        <dbReference type="ChEBI" id="CHEBI:30011"/>
        <dbReference type="ChEBI" id="CHEBI:167174"/>
        <dbReference type="ChEBI" id="CHEBI:350546"/>
    </reaction>
    <physiologicalReaction direction="left-to-right" evidence="26">
        <dbReference type="Rhea" id="RHEA:66553"/>
    </physiologicalReaction>
</comment>
<dbReference type="OMA" id="ISGGTYC"/>
<dbReference type="InterPro" id="IPR014756">
    <property type="entry name" value="Ig_E-set"/>
</dbReference>
<keyword evidence="15" id="KW-0808">Transferase</keyword>
<evidence type="ECO:0000256" key="31">
    <source>
        <dbReference type="ARBA" id="ARBA00041677"/>
    </source>
</evidence>
<dbReference type="GO" id="GO:0005634">
    <property type="term" value="C:nucleus"/>
    <property type="evidence" value="ECO:0007669"/>
    <property type="project" value="UniProtKB-SubCell"/>
</dbReference>
<feature type="active site" evidence="42">
    <location>
        <position position="342"/>
    </location>
</feature>
<dbReference type="InterPro" id="IPR050779">
    <property type="entry name" value="Transglutaminase"/>
</dbReference>
<evidence type="ECO:0000256" key="15">
    <source>
        <dbReference type="ARBA" id="ARBA00022679"/>
    </source>
</evidence>
<comment type="catalytic activity">
    <reaction evidence="41">
        <text>L-glutaminyl-[protein] + dopamine = 5-dopaminyl-L-glutamyl-[protein] + NH4(+)</text>
        <dbReference type="Rhea" id="RHEA:66556"/>
        <dbReference type="Rhea" id="RHEA-COMP:10207"/>
        <dbReference type="Rhea" id="RHEA-COMP:17053"/>
        <dbReference type="ChEBI" id="CHEBI:28938"/>
        <dbReference type="ChEBI" id="CHEBI:30011"/>
        <dbReference type="ChEBI" id="CHEBI:59905"/>
        <dbReference type="ChEBI" id="CHEBI:167175"/>
    </reaction>
    <physiologicalReaction direction="left-to-right" evidence="41">
        <dbReference type="Rhea" id="RHEA:66557"/>
    </physiologicalReaction>
</comment>
<keyword evidence="10" id="KW-1003">Cell membrane</keyword>
<dbReference type="EMBL" id="BFAA01007180">
    <property type="protein sequence ID" value="GCB68076.1"/>
    <property type="molecule type" value="Genomic_DNA"/>
</dbReference>
<evidence type="ECO:0000256" key="37">
    <source>
        <dbReference type="ARBA" id="ARBA00043138"/>
    </source>
</evidence>
<evidence type="ECO:0000256" key="16">
    <source>
        <dbReference type="ARBA" id="ARBA00022723"/>
    </source>
</evidence>
<dbReference type="SUPFAM" id="SSF49309">
    <property type="entry name" value="Transglutaminase, two C-terminal domains"/>
    <property type="match status" value="2"/>
</dbReference>
<dbReference type="GO" id="GO:0008233">
    <property type="term" value="F:peptidase activity"/>
    <property type="evidence" value="ECO:0007669"/>
    <property type="project" value="UniProtKB-KW"/>
</dbReference>
<keyword evidence="14" id="KW-0645">Protease</keyword>
<evidence type="ECO:0000256" key="11">
    <source>
        <dbReference type="ARBA" id="ARBA00022490"/>
    </source>
</evidence>
<keyword evidence="9" id="KW-0158">Chromosome</keyword>
<dbReference type="PROSITE" id="PS00547">
    <property type="entry name" value="TRANSGLUTAMINASES"/>
    <property type="match status" value="1"/>
</dbReference>
<dbReference type="Pfam" id="PF00868">
    <property type="entry name" value="Transglut_N"/>
    <property type="match status" value="1"/>
</dbReference>
<keyword evidence="24" id="KW-0012">Acyltransferase</keyword>
<evidence type="ECO:0000256" key="39">
    <source>
        <dbReference type="ARBA" id="ARBA00047876"/>
    </source>
</evidence>
<evidence type="ECO:0000256" key="32">
    <source>
        <dbReference type="ARBA" id="ARBA00042099"/>
    </source>
</evidence>
<keyword evidence="19" id="KW-0106">Calcium</keyword>
<evidence type="ECO:0000256" key="6">
    <source>
        <dbReference type="ARBA" id="ARBA00004498"/>
    </source>
</evidence>
<evidence type="ECO:0000256" key="2">
    <source>
        <dbReference type="ARBA" id="ARBA00004123"/>
    </source>
</evidence>
<evidence type="ECO:0000313" key="45">
    <source>
        <dbReference type="Proteomes" id="UP000288216"/>
    </source>
</evidence>
<evidence type="ECO:0000259" key="43">
    <source>
        <dbReference type="SMART" id="SM00460"/>
    </source>
</evidence>
<dbReference type="EC" id="3.5.1.44" evidence="28"/>
<comment type="catalytic activity">
    <reaction evidence="40">
        <text>L-glutaminyl-[protein] + (R)-noradrenaline = 5-(R)-noradrenalinyl-L-glutamyl-[protein] + NH4(+)</text>
        <dbReference type="Rhea" id="RHEA:66560"/>
        <dbReference type="Rhea" id="RHEA-COMP:10207"/>
        <dbReference type="Rhea" id="RHEA-COMP:17054"/>
        <dbReference type="ChEBI" id="CHEBI:28938"/>
        <dbReference type="ChEBI" id="CHEBI:30011"/>
        <dbReference type="ChEBI" id="CHEBI:72587"/>
        <dbReference type="ChEBI" id="CHEBI:167178"/>
    </reaction>
    <physiologicalReaction direction="left-to-right" evidence="40">
        <dbReference type="Rhea" id="RHEA:66561"/>
    </physiologicalReaction>
</comment>
<evidence type="ECO:0000256" key="21">
    <source>
        <dbReference type="ARBA" id="ARBA00023134"/>
    </source>
</evidence>
<dbReference type="InterPro" id="IPR002931">
    <property type="entry name" value="Transglutaminase-like"/>
</dbReference>
<proteinExistence type="inferred from homology"/>
<dbReference type="PANTHER" id="PTHR11590">
    <property type="entry name" value="PROTEIN-GLUTAMINE GAMMA-GLUTAMYLTRANSFERASE"/>
    <property type="match status" value="1"/>
</dbReference>
<evidence type="ECO:0000256" key="33">
    <source>
        <dbReference type="ARBA" id="ARBA00042105"/>
    </source>
</evidence>
<protein>
    <recommendedName>
        <fullName evidence="29">Protein-glutamine gamma-glutamyltransferase 2</fullName>
        <ecNumber evidence="25">2.3.2.13</ecNumber>
        <ecNumber evidence="28">3.5.1.44</ecNumber>
    </recommendedName>
    <alternativeName>
        <fullName evidence="32">Isopeptidase TGM2</fullName>
    </alternativeName>
    <alternativeName>
        <fullName evidence="34">Protein-glutamine deamidase TGM2</fullName>
    </alternativeName>
    <alternativeName>
        <fullName evidence="33">Protein-glutamine dopaminyltransferase TGM2</fullName>
    </alternativeName>
    <alternativeName>
        <fullName evidence="36">Protein-glutamine histaminyltransferase TGM2</fullName>
    </alternativeName>
    <alternativeName>
        <fullName evidence="37">Protein-glutamine noradrenalinyltransferase TGM2</fullName>
    </alternativeName>
    <alternativeName>
        <fullName evidence="35">Protein-glutamine serotonyltransferase TGM2</fullName>
    </alternativeName>
    <alternativeName>
        <fullName evidence="31">Tissue transglutaminase</fullName>
    </alternativeName>
    <alternativeName>
        <fullName evidence="30">Transglutaminase-2</fullName>
    </alternativeName>
</protein>
<keyword evidence="17" id="KW-0547">Nucleotide-binding</keyword>
<evidence type="ECO:0000256" key="29">
    <source>
        <dbReference type="ARBA" id="ARBA00040561"/>
    </source>
</evidence>
<comment type="catalytic activity">
    <reaction evidence="27">
        <text>L-glutaminyl-[protein] + L-lysyl-[protein] = [protein]-L-lysyl-N(6)-5-L-glutamyl-[protein] + NH4(+)</text>
        <dbReference type="Rhea" id="RHEA:54816"/>
        <dbReference type="Rhea" id="RHEA-COMP:9752"/>
        <dbReference type="Rhea" id="RHEA-COMP:10207"/>
        <dbReference type="Rhea" id="RHEA-COMP:14005"/>
        <dbReference type="ChEBI" id="CHEBI:28938"/>
        <dbReference type="ChEBI" id="CHEBI:29969"/>
        <dbReference type="ChEBI" id="CHEBI:30011"/>
        <dbReference type="ChEBI" id="CHEBI:138370"/>
        <dbReference type="EC" id="2.3.2.13"/>
    </reaction>
    <physiologicalReaction direction="left-to-right" evidence="27">
        <dbReference type="Rhea" id="RHEA:54817"/>
    </physiologicalReaction>
</comment>
<name>A0A401P4Q5_SCYTO</name>
<keyword evidence="13" id="KW-0272">Extracellular matrix</keyword>
<sequence length="693" mass="78107">MSDTAMAVDSVPVAGNCQVDFQFEKNNKEHRTDKISTKRLITRRGQSFKIKLNFTDGFNPSETKLQMVFKTGPEPKNSNGTLIEVPFTKSLNLKRWSGIITSSTSSKLCLAISPSPRAKIGYHTLTLQHAFDLDVQYHIGTFVVLFNPWCSEDEVFLNSDLQRDEYVMNENGIIYVGSSDYMSDISWNFGQFEDDILDICLKILDKAPKYVKNPSKALRRRGLPVHIARIVSAMVNSNDDSGVLVGRWSPPYSAGVYPGKWNGSPAILRKWSENGCRRVRYGQCWVFAAVTCTVLRCLGIPTRVVTNFDSAHDTNANLTIDEYYDVEANSMGESEDSIWNFHVWVESWMTRNDLSPGFDGWQAVDATPQEESDGTYCCGPASVNAIKEGEVEMKYDVPFVFAEVNAHCVNWLIFENGEKMKIDVDESRVGHKISTKSCGTDEREDITSNYKYPDGSVQEADIFEKANRTQNIPIADKTLNLSMTTDLPIHNGKPFTVSLVVSNKTSKKKVCSVNFWAKKRRYHGVSENKCIKKLKQEITISPNEDMKIPVKLDYKEYGMFPDMYNLIKLISVVTDVSTEEKACAIKDISLINPKLTVKMMNFSAVLNKKVHIEVSFQNSFPEILKECVLTLEGAGLIEGEMEVNVPNVAVNELAKIKCTFTPYKTGLKKLLLDFDCDKLRDVKGFLNITVQEK</sequence>
<dbReference type="Gene3D" id="3.90.260.10">
    <property type="entry name" value="Transglutaminase-like"/>
    <property type="match status" value="1"/>
</dbReference>
<accession>A0A401P4Q5</accession>
<evidence type="ECO:0000256" key="3">
    <source>
        <dbReference type="ARBA" id="ARBA00004173"/>
    </source>
</evidence>
<keyword evidence="45" id="KW-1185">Reference proteome</keyword>
<dbReference type="GO" id="GO:0005886">
    <property type="term" value="C:plasma membrane"/>
    <property type="evidence" value="ECO:0007669"/>
    <property type="project" value="UniProtKB-SubCell"/>
</dbReference>
<dbReference type="Pfam" id="PF00927">
    <property type="entry name" value="Transglut_C"/>
    <property type="match status" value="2"/>
</dbReference>
<dbReference type="SUPFAM" id="SSF81296">
    <property type="entry name" value="E set domains"/>
    <property type="match status" value="1"/>
</dbReference>
<dbReference type="Proteomes" id="UP000288216">
    <property type="component" value="Unassembled WGS sequence"/>
</dbReference>
<feature type="domain" description="Transglutaminase-like" evidence="43">
    <location>
        <begin position="276"/>
        <end position="368"/>
    </location>
</feature>
<evidence type="ECO:0000256" key="18">
    <source>
        <dbReference type="ARBA" id="ARBA00022801"/>
    </source>
</evidence>
<organism evidence="44 45">
    <name type="scientific">Scyliorhinus torazame</name>
    <name type="common">Cloudy catshark</name>
    <name type="synonym">Catulus torazame</name>
    <dbReference type="NCBI Taxonomy" id="75743"/>
    <lineage>
        <taxon>Eukaryota</taxon>
        <taxon>Metazoa</taxon>
        <taxon>Chordata</taxon>
        <taxon>Craniata</taxon>
        <taxon>Vertebrata</taxon>
        <taxon>Chondrichthyes</taxon>
        <taxon>Elasmobranchii</taxon>
        <taxon>Galeomorphii</taxon>
        <taxon>Galeoidea</taxon>
        <taxon>Carcharhiniformes</taxon>
        <taxon>Scyliorhinidae</taxon>
        <taxon>Scyliorhinus</taxon>
    </lineage>
</organism>
<keyword evidence="22" id="KW-0472">Membrane</keyword>
<dbReference type="FunFam" id="3.90.260.10:FF:000001">
    <property type="entry name" value="Protein-glutamine gamma-glutamyltransferase 2"/>
    <property type="match status" value="1"/>
</dbReference>
<evidence type="ECO:0000256" key="5">
    <source>
        <dbReference type="ARBA" id="ARBA00004286"/>
    </source>
</evidence>
<keyword evidence="21" id="KW-0342">GTP-binding</keyword>
<keyword evidence="16" id="KW-0479">Metal-binding</keyword>
<dbReference type="Pfam" id="PF01841">
    <property type="entry name" value="Transglut_core"/>
    <property type="match status" value="1"/>
</dbReference>
<comment type="catalytic activity">
    <reaction evidence="39">
        <text>L-glutaminyl-[protein] + histamine = 5-histaminyl-L-glutamyl-[protein] + NH4(+)</text>
        <dbReference type="Rhea" id="RHEA:66564"/>
        <dbReference type="Rhea" id="RHEA-COMP:10207"/>
        <dbReference type="Rhea" id="RHEA-COMP:17056"/>
        <dbReference type="ChEBI" id="CHEBI:28938"/>
        <dbReference type="ChEBI" id="CHEBI:30011"/>
        <dbReference type="ChEBI" id="CHEBI:58432"/>
        <dbReference type="ChEBI" id="CHEBI:167179"/>
    </reaction>
    <physiologicalReaction direction="left-to-right" evidence="39">
        <dbReference type="Rhea" id="RHEA:66565"/>
    </physiologicalReaction>
</comment>
<dbReference type="GO" id="GO:0005694">
    <property type="term" value="C:chromosome"/>
    <property type="evidence" value="ECO:0007669"/>
    <property type="project" value="UniProtKB-SubCell"/>
</dbReference>
<dbReference type="InterPro" id="IPR013783">
    <property type="entry name" value="Ig-like_fold"/>
</dbReference>
<dbReference type="GO" id="GO:0006508">
    <property type="term" value="P:proteolysis"/>
    <property type="evidence" value="ECO:0007669"/>
    <property type="project" value="UniProtKB-KW"/>
</dbReference>
<dbReference type="InterPro" id="IPR036985">
    <property type="entry name" value="Transglutaminase-like_sf"/>
</dbReference>
<dbReference type="GO" id="GO:0003810">
    <property type="term" value="F:protein-glutamine gamma-glutamyltransferase activity"/>
    <property type="evidence" value="ECO:0007669"/>
    <property type="project" value="UniProtKB-EC"/>
</dbReference>
<gene>
    <name evidence="44" type="ORF">scyTo_0013779</name>
</gene>
<evidence type="ECO:0000256" key="23">
    <source>
        <dbReference type="ARBA" id="ARBA00023242"/>
    </source>
</evidence>
<dbReference type="PANTHER" id="PTHR11590:SF6">
    <property type="entry name" value="PROTEIN-GLUTAMINE GAMMA-GLUTAMYLTRANSFERASE 2"/>
    <property type="match status" value="1"/>
</dbReference>
<evidence type="ECO:0000256" key="30">
    <source>
        <dbReference type="ARBA" id="ARBA00041650"/>
    </source>
</evidence>
<dbReference type="InterPro" id="IPR001102">
    <property type="entry name" value="Transglutaminase_N"/>
</dbReference>